<evidence type="ECO:0000313" key="4">
    <source>
        <dbReference type="Proteomes" id="UP000095447"/>
    </source>
</evidence>
<dbReference type="Pfam" id="PF04392">
    <property type="entry name" value="ABC_sub_bind"/>
    <property type="match status" value="1"/>
</dbReference>
<organism evidence="2 5">
    <name type="scientific">Blautia obeum</name>
    <dbReference type="NCBI Taxonomy" id="40520"/>
    <lineage>
        <taxon>Bacteria</taxon>
        <taxon>Bacillati</taxon>
        <taxon>Bacillota</taxon>
        <taxon>Clostridia</taxon>
        <taxon>Lachnospirales</taxon>
        <taxon>Lachnospiraceae</taxon>
        <taxon>Blautia</taxon>
    </lineage>
</organism>
<keyword evidence="1" id="KW-0732">Signal</keyword>
<protein>
    <submittedName>
        <fullName evidence="2">ABC-type uncharacterized transport system, periplasmic component</fullName>
    </submittedName>
</protein>
<accession>A0A174EBL9</accession>
<name>A0A174EBL9_9FIRM</name>
<evidence type="ECO:0000313" key="2">
    <source>
        <dbReference type="EMBL" id="CUO35071.1"/>
    </source>
</evidence>
<reference evidence="4 5" key="1">
    <citation type="submission" date="2015-09" db="EMBL/GenBank/DDBJ databases">
        <authorList>
            <consortium name="Pathogen Informatics"/>
        </authorList>
    </citation>
    <scope>NUCLEOTIDE SEQUENCE [LARGE SCALE GENOMIC DNA]</scope>
    <source>
        <strain evidence="3 4">2789STDY5608838</strain>
        <strain evidence="2 5">2789STDY5834861</strain>
    </source>
</reference>
<gene>
    <name evidence="3" type="ORF">ERS852395_02870</name>
    <name evidence="2" type="ORF">ERS852476_02603</name>
</gene>
<dbReference type="Gene3D" id="3.40.50.2300">
    <property type="match status" value="2"/>
</dbReference>
<feature type="chain" id="PRO_5014251140" evidence="1">
    <location>
        <begin position="26"/>
        <end position="328"/>
    </location>
</feature>
<dbReference type="AlphaFoldDB" id="A0A174EBL9"/>
<evidence type="ECO:0000313" key="5">
    <source>
        <dbReference type="Proteomes" id="UP000095645"/>
    </source>
</evidence>
<dbReference type="PANTHER" id="PTHR35271">
    <property type="entry name" value="ABC TRANSPORTER, SUBSTRATE-BINDING LIPOPROTEIN-RELATED"/>
    <property type="match status" value="1"/>
</dbReference>
<sequence>MKRKALAITLAAAMAMGTCAVTASAADGDKYTIGICQLVQHEALDAATQGFKDEVTKELGEDAVTFDEQNAQGDSNTCSTIINSFVSNNVDLILANATPALQAAAAGTSDIPILGTSVTEYGVALGLDDFDGTVGGNISGTADLAPLDQQAAMLNELFPDAKNVGLLYCSAEANSQYQVDTVKAELEKLGYTCEYYAFSDSNDLSSVATTATDASDVIYVPTDNTVASNTEIINNICLPAKVPVITGEEGICSGCGVATLSISYYDLGVTTGKMAVKILKDGEDISTMPIEYAPNFTKEYNKDICEELGIEVPDDYVAIGEAAEETAK</sequence>
<dbReference type="GeneID" id="75079406"/>
<dbReference type="CDD" id="cd06325">
    <property type="entry name" value="PBP1_ABC_unchar_transporter"/>
    <property type="match status" value="1"/>
</dbReference>
<evidence type="ECO:0000313" key="3">
    <source>
        <dbReference type="EMBL" id="CUO38235.1"/>
    </source>
</evidence>
<dbReference type="Proteomes" id="UP000095447">
    <property type="component" value="Unassembled WGS sequence"/>
</dbReference>
<dbReference type="RefSeq" id="WP_008703741.1">
    <property type="nucleotide sequence ID" value="NZ_CYZA01000019.1"/>
</dbReference>
<dbReference type="PANTHER" id="PTHR35271:SF1">
    <property type="entry name" value="ABC TRANSPORTER, SUBSTRATE-BINDING LIPOPROTEIN"/>
    <property type="match status" value="1"/>
</dbReference>
<feature type="signal peptide" evidence="1">
    <location>
        <begin position="1"/>
        <end position="25"/>
    </location>
</feature>
<dbReference type="InterPro" id="IPR028082">
    <property type="entry name" value="Peripla_BP_I"/>
</dbReference>
<dbReference type="Proteomes" id="UP000095645">
    <property type="component" value="Unassembled WGS sequence"/>
</dbReference>
<dbReference type="EMBL" id="CYZP01000024">
    <property type="protein sequence ID" value="CUO35071.1"/>
    <property type="molecule type" value="Genomic_DNA"/>
</dbReference>
<proteinExistence type="predicted"/>
<dbReference type="EMBL" id="CYZA01000019">
    <property type="protein sequence ID" value="CUO38235.1"/>
    <property type="molecule type" value="Genomic_DNA"/>
</dbReference>
<dbReference type="InterPro" id="IPR007487">
    <property type="entry name" value="ABC_transpt-TYRBP-like"/>
</dbReference>
<dbReference type="STRING" id="657314.CK5_15890"/>
<evidence type="ECO:0000256" key="1">
    <source>
        <dbReference type="SAM" id="SignalP"/>
    </source>
</evidence>
<dbReference type="SUPFAM" id="SSF53822">
    <property type="entry name" value="Periplasmic binding protein-like I"/>
    <property type="match status" value="1"/>
</dbReference>